<sequence length="90" mass="10278">MISGTNSPNVFPKNMSEDDFLAILDIISRTDMSPRSIREILEKKAIELGCTDNALFRKALKNLDIQIDKIFKLEHQENQDEQIKKSLGTN</sequence>
<dbReference type="AlphaFoldDB" id="A0A1F6XQQ6"/>
<protein>
    <submittedName>
        <fullName evidence="1">Uncharacterized protein</fullName>
    </submittedName>
</protein>
<dbReference type="EMBL" id="MFVN01000038">
    <property type="protein sequence ID" value="OGI96442.1"/>
    <property type="molecule type" value="Genomic_DNA"/>
</dbReference>
<organism evidence="1 2">
    <name type="scientific">Candidatus Nomurabacteria bacterium RIFCSPLOWO2_02_FULL_42_17</name>
    <dbReference type="NCBI Taxonomy" id="1801789"/>
    <lineage>
        <taxon>Bacteria</taxon>
        <taxon>Candidatus Nomuraibacteriota</taxon>
    </lineage>
</organism>
<accession>A0A1F6XQQ6</accession>
<gene>
    <name evidence="1" type="ORF">A3I25_01850</name>
</gene>
<evidence type="ECO:0000313" key="2">
    <source>
        <dbReference type="Proteomes" id="UP000177195"/>
    </source>
</evidence>
<comment type="caution">
    <text evidence="1">The sequence shown here is derived from an EMBL/GenBank/DDBJ whole genome shotgun (WGS) entry which is preliminary data.</text>
</comment>
<dbReference type="Proteomes" id="UP000177195">
    <property type="component" value="Unassembled WGS sequence"/>
</dbReference>
<proteinExistence type="predicted"/>
<reference evidence="1 2" key="1">
    <citation type="journal article" date="2016" name="Nat. Commun.">
        <title>Thousands of microbial genomes shed light on interconnected biogeochemical processes in an aquifer system.</title>
        <authorList>
            <person name="Anantharaman K."/>
            <person name="Brown C.T."/>
            <person name="Hug L.A."/>
            <person name="Sharon I."/>
            <person name="Castelle C.J."/>
            <person name="Probst A.J."/>
            <person name="Thomas B.C."/>
            <person name="Singh A."/>
            <person name="Wilkins M.J."/>
            <person name="Karaoz U."/>
            <person name="Brodie E.L."/>
            <person name="Williams K.H."/>
            <person name="Hubbard S.S."/>
            <person name="Banfield J.F."/>
        </authorList>
    </citation>
    <scope>NUCLEOTIDE SEQUENCE [LARGE SCALE GENOMIC DNA]</scope>
</reference>
<name>A0A1F6XQQ6_9BACT</name>
<evidence type="ECO:0000313" key="1">
    <source>
        <dbReference type="EMBL" id="OGI96442.1"/>
    </source>
</evidence>